<evidence type="ECO:0000256" key="3">
    <source>
        <dbReference type="ARBA" id="ARBA00022692"/>
    </source>
</evidence>
<dbReference type="SUPFAM" id="SSF140478">
    <property type="entry name" value="LemA-like"/>
    <property type="match status" value="1"/>
</dbReference>
<comment type="caution">
    <text evidence="6">The sequence shown here is derived from an EMBL/GenBank/DDBJ whole genome shotgun (WGS) entry which is preliminary data.</text>
</comment>
<evidence type="ECO:0000256" key="4">
    <source>
        <dbReference type="ARBA" id="ARBA00022989"/>
    </source>
</evidence>
<dbReference type="PANTHER" id="PTHR34478:SF1">
    <property type="entry name" value="PROTEIN LEMA"/>
    <property type="match status" value="1"/>
</dbReference>
<keyword evidence="4" id="KW-1133">Transmembrane helix</keyword>
<comment type="subcellular location">
    <subcellularLocation>
        <location evidence="1">Membrane</location>
        <topology evidence="1">Single-pass membrane protein</topology>
    </subcellularLocation>
</comment>
<name>A0A2I1I672_9ACTO</name>
<dbReference type="OrthoDB" id="9804152at2"/>
<keyword evidence="5" id="KW-0472">Membrane</keyword>
<dbReference type="InterPro" id="IPR023353">
    <property type="entry name" value="LemA-like_dom_sf"/>
</dbReference>
<evidence type="ECO:0000256" key="5">
    <source>
        <dbReference type="ARBA" id="ARBA00023136"/>
    </source>
</evidence>
<reference evidence="6 7" key="1">
    <citation type="submission" date="2017-12" db="EMBL/GenBank/DDBJ databases">
        <title>Phylogenetic diversity of female urinary microbiome.</title>
        <authorList>
            <person name="Thomas-White K."/>
            <person name="Wolfe A.J."/>
        </authorList>
    </citation>
    <scope>NUCLEOTIDE SEQUENCE [LARGE SCALE GENOMIC DNA]</scope>
    <source>
        <strain evidence="6 7">UMB0250</strain>
    </source>
</reference>
<dbReference type="GO" id="GO:0016020">
    <property type="term" value="C:membrane"/>
    <property type="evidence" value="ECO:0007669"/>
    <property type="project" value="UniProtKB-SubCell"/>
</dbReference>
<evidence type="ECO:0000313" key="6">
    <source>
        <dbReference type="EMBL" id="PKY66627.1"/>
    </source>
</evidence>
<sequence length="180" mass="20170">MIIAIVLGILVLIVFYFISTQRSLVTLEENVDNAFANIAVNLNSRWDALKALANAVKAYSEHEYETLTDIIEKRSAVKNTSDVKEGEALLGSALSRINAVAESYPELKASELYTKTMDSINDYENKVRISRMVYNDSVTKLNRAVKMFPSSIAASILNVHPKEYLSTDEGKKDMPNLDFR</sequence>
<evidence type="ECO:0000256" key="2">
    <source>
        <dbReference type="ARBA" id="ARBA00008854"/>
    </source>
</evidence>
<evidence type="ECO:0000256" key="1">
    <source>
        <dbReference type="ARBA" id="ARBA00004167"/>
    </source>
</evidence>
<protein>
    <submittedName>
        <fullName evidence="6">LemA family protein</fullName>
    </submittedName>
</protein>
<gene>
    <name evidence="6" type="ORF">CYJ25_03615</name>
</gene>
<dbReference type="RefSeq" id="WP_101627839.1">
    <property type="nucleotide sequence ID" value="NZ_PKKJ01000002.1"/>
</dbReference>
<accession>A0A2I1I672</accession>
<organism evidence="6 7">
    <name type="scientific">Schaalia turicensis</name>
    <dbReference type="NCBI Taxonomy" id="131111"/>
    <lineage>
        <taxon>Bacteria</taxon>
        <taxon>Bacillati</taxon>
        <taxon>Actinomycetota</taxon>
        <taxon>Actinomycetes</taxon>
        <taxon>Actinomycetales</taxon>
        <taxon>Actinomycetaceae</taxon>
        <taxon>Schaalia</taxon>
    </lineage>
</organism>
<evidence type="ECO:0000313" key="7">
    <source>
        <dbReference type="Proteomes" id="UP000234545"/>
    </source>
</evidence>
<dbReference type="PANTHER" id="PTHR34478">
    <property type="entry name" value="PROTEIN LEMA"/>
    <property type="match status" value="1"/>
</dbReference>
<keyword evidence="3" id="KW-0812">Transmembrane</keyword>
<dbReference type="InterPro" id="IPR007156">
    <property type="entry name" value="MamQ_LemA"/>
</dbReference>
<dbReference type="AlphaFoldDB" id="A0A2I1I672"/>
<comment type="similarity">
    <text evidence="2">Belongs to the LemA family.</text>
</comment>
<dbReference type="Proteomes" id="UP000234545">
    <property type="component" value="Unassembled WGS sequence"/>
</dbReference>
<dbReference type="Gene3D" id="1.20.1440.20">
    <property type="entry name" value="LemA-like domain"/>
    <property type="match status" value="1"/>
</dbReference>
<proteinExistence type="inferred from homology"/>
<dbReference type="Pfam" id="PF04011">
    <property type="entry name" value="LemA"/>
    <property type="match status" value="1"/>
</dbReference>
<dbReference type="EMBL" id="PKKJ01000002">
    <property type="protein sequence ID" value="PKY66627.1"/>
    <property type="molecule type" value="Genomic_DNA"/>
</dbReference>